<comment type="caution">
    <text evidence="1">The sequence shown here is derived from an EMBL/GenBank/DDBJ whole genome shotgun (WGS) entry which is preliminary data.</text>
</comment>
<evidence type="ECO:0000313" key="1">
    <source>
        <dbReference type="EMBL" id="GAA0409741.1"/>
    </source>
</evidence>
<name>A0ABN0YTP8_9BACL</name>
<organism evidence="1 2">
    <name type="scientific">Paenibacillus motobuensis</name>
    <dbReference type="NCBI Taxonomy" id="295324"/>
    <lineage>
        <taxon>Bacteria</taxon>
        <taxon>Bacillati</taxon>
        <taxon>Bacillota</taxon>
        <taxon>Bacilli</taxon>
        <taxon>Bacillales</taxon>
        <taxon>Paenibacillaceae</taxon>
        <taxon>Paenibacillus</taxon>
    </lineage>
</organism>
<dbReference type="EMBL" id="BAAACX010000026">
    <property type="protein sequence ID" value="GAA0409741.1"/>
    <property type="molecule type" value="Genomic_DNA"/>
</dbReference>
<keyword evidence="2" id="KW-1185">Reference proteome</keyword>
<accession>A0ABN0YTP8</accession>
<proteinExistence type="predicted"/>
<evidence type="ECO:0000313" key="2">
    <source>
        <dbReference type="Proteomes" id="UP001500340"/>
    </source>
</evidence>
<reference evidence="1 2" key="1">
    <citation type="journal article" date="2019" name="Int. J. Syst. Evol. Microbiol.">
        <title>The Global Catalogue of Microorganisms (GCM) 10K type strain sequencing project: providing services to taxonomists for standard genome sequencing and annotation.</title>
        <authorList>
            <consortium name="The Broad Institute Genomics Platform"/>
            <consortium name="The Broad Institute Genome Sequencing Center for Infectious Disease"/>
            <person name="Wu L."/>
            <person name="Ma J."/>
        </authorList>
    </citation>
    <scope>NUCLEOTIDE SEQUENCE [LARGE SCALE GENOMIC DNA]</scope>
    <source>
        <strain evidence="1 2">JCM 12774</strain>
    </source>
</reference>
<dbReference type="RefSeq" id="WP_343865116.1">
    <property type="nucleotide sequence ID" value="NZ_BAAACX010000026.1"/>
</dbReference>
<gene>
    <name evidence="1" type="ORF">GCM10008933_44830</name>
</gene>
<protein>
    <submittedName>
        <fullName evidence="1">Uncharacterized protein</fullName>
    </submittedName>
</protein>
<dbReference type="Proteomes" id="UP001500340">
    <property type="component" value="Unassembled WGS sequence"/>
</dbReference>
<sequence>MSILICAELGCDVGNAVKAAEFGELVLAATPLQSYRAIQVAPLAQRSSARRIILPPISGADGKVPNIRTECYMKFGFYFFYNESINANMSLCEWVKIIRAL</sequence>